<protein>
    <submittedName>
        <fullName evidence="2">Uncharacterized protein</fullName>
    </submittedName>
</protein>
<evidence type="ECO:0000313" key="3">
    <source>
        <dbReference type="Proteomes" id="UP001341840"/>
    </source>
</evidence>
<comment type="caution">
    <text evidence="2">The sequence shown here is derived from an EMBL/GenBank/DDBJ whole genome shotgun (WGS) entry which is preliminary data.</text>
</comment>
<feature type="region of interest" description="Disordered" evidence="1">
    <location>
        <begin position="81"/>
        <end position="100"/>
    </location>
</feature>
<feature type="compositionally biased region" description="Polar residues" evidence="1">
    <location>
        <begin position="88"/>
        <end position="99"/>
    </location>
</feature>
<evidence type="ECO:0000256" key="1">
    <source>
        <dbReference type="SAM" id="MobiDB-lite"/>
    </source>
</evidence>
<dbReference type="InterPro" id="IPR053053">
    <property type="entry name" value="WD_repeat_protein"/>
</dbReference>
<sequence length="206" mass="22843">MDLLRSAYDHASDDEDHQNPQHPPPQPKRQRLSLSSSFYPPKPYLPPTTLPQSSSLNPNPNPIPGSYVSKRQRALLAPHPHAVPIPLHSSTTLSATGSISDDDIPRNVLSLLKKKPKCHQNPNSMPEKLSAALCGHTKAVNAIHWSSSHELDYRSSPCICWDGSYGLRVECMEQRSEASARAELPQSSSERCEMVSTRALSTFMWV</sequence>
<dbReference type="Proteomes" id="UP001341840">
    <property type="component" value="Unassembled WGS sequence"/>
</dbReference>
<dbReference type="PANTHER" id="PTHR44566">
    <property type="entry name" value="TRANSDUCIN/WD40 REPEAT-LIKE SUPERFAMILY PROTEIN"/>
    <property type="match status" value="1"/>
</dbReference>
<gene>
    <name evidence="2" type="ORF">PIB30_076631</name>
</gene>
<reference evidence="2 3" key="1">
    <citation type="journal article" date="2023" name="Plants (Basel)">
        <title>Bridging the Gap: Combining Genomics and Transcriptomics Approaches to Understand Stylosanthes scabra, an Orphan Legume from the Brazilian Caatinga.</title>
        <authorList>
            <person name="Ferreira-Neto J.R.C."/>
            <person name="da Silva M.D."/>
            <person name="Binneck E."/>
            <person name="de Melo N.F."/>
            <person name="da Silva R.H."/>
            <person name="de Melo A.L.T.M."/>
            <person name="Pandolfi V."/>
            <person name="Bustamante F.O."/>
            <person name="Brasileiro-Vidal A.C."/>
            <person name="Benko-Iseppon A.M."/>
        </authorList>
    </citation>
    <scope>NUCLEOTIDE SEQUENCE [LARGE SCALE GENOMIC DNA]</scope>
    <source>
        <tissue evidence="2">Leaves</tissue>
    </source>
</reference>
<dbReference type="PANTHER" id="PTHR44566:SF1">
    <property type="entry name" value="WD REPEAT-CONTAINING PROTEIN 25"/>
    <property type="match status" value="1"/>
</dbReference>
<keyword evidence="3" id="KW-1185">Reference proteome</keyword>
<dbReference type="EMBL" id="JASCZI010001009">
    <property type="protein sequence ID" value="MED6114051.1"/>
    <property type="molecule type" value="Genomic_DNA"/>
</dbReference>
<proteinExistence type="predicted"/>
<feature type="region of interest" description="Disordered" evidence="1">
    <location>
        <begin position="1"/>
        <end position="67"/>
    </location>
</feature>
<evidence type="ECO:0000313" key="2">
    <source>
        <dbReference type="EMBL" id="MED6114051.1"/>
    </source>
</evidence>
<name>A0ABU6QRJ7_9FABA</name>
<accession>A0ABU6QRJ7</accession>
<organism evidence="2 3">
    <name type="scientific">Stylosanthes scabra</name>
    <dbReference type="NCBI Taxonomy" id="79078"/>
    <lineage>
        <taxon>Eukaryota</taxon>
        <taxon>Viridiplantae</taxon>
        <taxon>Streptophyta</taxon>
        <taxon>Embryophyta</taxon>
        <taxon>Tracheophyta</taxon>
        <taxon>Spermatophyta</taxon>
        <taxon>Magnoliopsida</taxon>
        <taxon>eudicotyledons</taxon>
        <taxon>Gunneridae</taxon>
        <taxon>Pentapetalae</taxon>
        <taxon>rosids</taxon>
        <taxon>fabids</taxon>
        <taxon>Fabales</taxon>
        <taxon>Fabaceae</taxon>
        <taxon>Papilionoideae</taxon>
        <taxon>50 kb inversion clade</taxon>
        <taxon>dalbergioids sensu lato</taxon>
        <taxon>Dalbergieae</taxon>
        <taxon>Pterocarpus clade</taxon>
        <taxon>Stylosanthes</taxon>
    </lineage>
</organism>
<feature type="compositionally biased region" description="Pro residues" evidence="1">
    <location>
        <begin position="40"/>
        <end position="49"/>
    </location>
</feature>